<dbReference type="InterPro" id="IPR017861">
    <property type="entry name" value="KAE1/TsaD"/>
</dbReference>
<accession>A0A0L7L9T2</accession>
<comment type="function">
    <text evidence="7">Required for the formation of a threonylcarbamoyl group on adenosine at position 37 (t(6)A37) in mitochondrial tRNAs that read codons beginning with adenine. Probably involved in the transfer of the threonylcarbamoyl moiety of threonylcarbamoyl-AMP (TC-AMP) to the N6 group of A37. Involved in mitochondrial genome maintenance.</text>
</comment>
<gene>
    <name evidence="9" type="ORF">OBRU01_12628</name>
</gene>
<comment type="cofactor">
    <cofactor evidence="7">
        <name>a divalent metal cation</name>
        <dbReference type="ChEBI" id="CHEBI:60240"/>
    </cofactor>
    <text evidence="7">Binds 1 divalent metal cation per subunit.</text>
</comment>
<comment type="caution">
    <text evidence="9">The sequence shown here is derived from an EMBL/GenBank/DDBJ whole genome shotgun (WGS) entry which is preliminary data.</text>
</comment>
<evidence type="ECO:0000256" key="3">
    <source>
        <dbReference type="ARBA" id="ARBA00022694"/>
    </source>
</evidence>
<dbReference type="HAMAP" id="MF_01445">
    <property type="entry name" value="TsaD"/>
    <property type="match status" value="1"/>
</dbReference>
<reference evidence="9 10" key="1">
    <citation type="journal article" date="2015" name="Genome Biol. Evol.">
        <title>The genome of winter moth (Operophtera brumata) provides a genomic perspective on sexual dimorphism and phenology.</title>
        <authorList>
            <person name="Derks M.F."/>
            <person name="Smit S."/>
            <person name="Salis L."/>
            <person name="Schijlen E."/>
            <person name="Bossers A."/>
            <person name="Mateman C."/>
            <person name="Pijl A.S."/>
            <person name="de Ridder D."/>
            <person name="Groenen M.A."/>
            <person name="Visser M.E."/>
            <person name="Megens H.J."/>
        </authorList>
    </citation>
    <scope>NUCLEOTIDE SEQUENCE [LARGE SCALE GENOMIC DNA]</scope>
    <source>
        <strain evidence="9">WM2013NL</strain>
        <tissue evidence="9">Head and thorax</tissue>
    </source>
</reference>
<keyword evidence="2 7" id="KW-0808">Transferase</keyword>
<dbReference type="PANTHER" id="PTHR11735">
    <property type="entry name" value="TRNA N6-ADENOSINE THREONYLCARBAMOYLTRANSFERASE"/>
    <property type="match status" value="1"/>
</dbReference>
<dbReference type="SUPFAM" id="SSF53067">
    <property type="entry name" value="Actin-like ATPase domain"/>
    <property type="match status" value="1"/>
</dbReference>
<comment type="catalytic activity">
    <reaction evidence="6 7">
        <text>L-threonylcarbamoyladenylate + adenosine(37) in tRNA = N(6)-L-threonylcarbamoyladenosine(37) in tRNA + AMP + H(+)</text>
        <dbReference type="Rhea" id="RHEA:37059"/>
        <dbReference type="Rhea" id="RHEA-COMP:10162"/>
        <dbReference type="Rhea" id="RHEA-COMP:10163"/>
        <dbReference type="ChEBI" id="CHEBI:15378"/>
        <dbReference type="ChEBI" id="CHEBI:73682"/>
        <dbReference type="ChEBI" id="CHEBI:74411"/>
        <dbReference type="ChEBI" id="CHEBI:74418"/>
        <dbReference type="ChEBI" id="CHEBI:456215"/>
        <dbReference type="EC" id="2.3.1.234"/>
    </reaction>
</comment>
<feature type="domain" description="Gcp-like" evidence="8">
    <location>
        <begin position="55"/>
        <end position="361"/>
    </location>
</feature>
<dbReference type="GO" id="GO:0046872">
    <property type="term" value="F:metal ion binding"/>
    <property type="evidence" value="ECO:0007669"/>
    <property type="project" value="UniProtKB-KW"/>
</dbReference>
<evidence type="ECO:0000256" key="5">
    <source>
        <dbReference type="ARBA" id="ARBA00023315"/>
    </source>
</evidence>
<keyword evidence="10" id="KW-1185">Reference proteome</keyword>
<dbReference type="NCBIfam" id="TIGR00329">
    <property type="entry name" value="gcp_kae1"/>
    <property type="match status" value="1"/>
</dbReference>
<dbReference type="Proteomes" id="UP000037510">
    <property type="component" value="Unassembled WGS sequence"/>
</dbReference>
<dbReference type="InterPro" id="IPR022450">
    <property type="entry name" value="TsaD"/>
</dbReference>
<keyword evidence="7" id="KW-0496">Mitochondrion</keyword>
<keyword evidence="5 7" id="KW-0012">Acyltransferase</keyword>
<dbReference type="AlphaFoldDB" id="A0A0L7L9T2"/>
<evidence type="ECO:0000256" key="2">
    <source>
        <dbReference type="ARBA" id="ARBA00022679"/>
    </source>
</evidence>
<name>A0A0L7L9T2_OPEBR</name>
<evidence type="ECO:0000256" key="1">
    <source>
        <dbReference type="ARBA" id="ARBA00012156"/>
    </source>
</evidence>
<dbReference type="PANTHER" id="PTHR11735:SF6">
    <property type="entry name" value="TRNA N6-ADENOSINE THREONYLCARBAMOYLTRANSFERASE, MITOCHONDRIAL"/>
    <property type="match status" value="1"/>
</dbReference>
<evidence type="ECO:0000256" key="7">
    <source>
        <dbReference type="HAMAP-Rule" id="MF_03179"/>
    </source>
</evidence>
<protein>
    <recommendedName>
        <fullName evidence="1">N(6)-L-threonylcarbamoyladenine synthase</fullName>
        <ecNumber evidence="1">2.3.1.234</ecNumber>
    </recommendedName>
</protein>
<keyword evidence="3 7" id="KW-0819">tRNA processing</keyword>
<dbReference type="Gene3D" id="3.30.420.40">
    <property type="match status" value="2"/>
</dbReference>
<evidence type="ECO:0000256" key="4">
    <source>
        <dbReference type="ARBA" id="ARBA00022723"/>
    </source>
</evidence>
<evidence type="ECO:0000256" key="6">
    <source>
        <dbReference type="ARBA" id="ARBA00048117"/>
    </source>
</evidence>
<dbReference type="InterPro" id="IPR000905">
    <property type="entry name" value="Gcp-like_dom"/>
</dbReference>
<dbReference type="GO" id="GO:0005739">
    <property type="term" value="C:mitochondrion"/>
    <property type="evidence" value="ECO:0007669"/>
    <property type="project" value="UniProtKB-SubCell"/>
</dbReference>
<comment type="similarity">
    <text evidence="7">Belongs to the KAE1 / TsaD family.</text>
</comment>
<dbReference type="STRING" id="104452.A0A0L7L9T2"/>
<dbReference type="InterPro" id="IPR043129">
    <property type="entry name" value="ATPase_NBD"/>
</dbReference>
<dbReference type="OrthoDB" id="10259622at2759"/>
<dbReference type="EC" id="2.3.1.234" evidence="1"/>
<evidence type="ECO:0000313" key="10">
    <source>
        <dbReference type="Proteomes" id="UP000037510"/>
    </source>
</evidence>
<dbReference type="PRINTS" id="PR00789">
    <property type="entry name" value="OSIALOPTASE"/>
</dbReference>
<dbReference type="GO" id="GO:0002949">
    <property type="term" value="P:tRNA threonylcarbamoyladenosine modification"/>
    <property type="evidence" value="ECO:0007669"/>
    <property type="project" value="UniProtKB-UniRule"/>
</dbReference>
<keyword evidence="4 7" id="KW-0479">Metal-binding</keyword>
<dbReference type="EMBL" id="JTDY01002054">
    <property type="protein sequence ID" value="KOB72227.1"/>
    <property type="molecule type" value="Genomic_DNA"/>
</dbReference>
<dbReference type="GO" id="GO:0061711">
    <property type="term" value="F:tRNA N(6)-L-threonylcarbamoyladenine synthase activity"/>
    <property type="evidence" value="ECO:0007669"/>
    <property type="project" value="UniProtKB-EC"/>
</dbReference>
<comment type="subcellular location">
    <subcellularLocation>
        <location evidence="7">Mitochondrion</location>
    </subcellularLocation>
</comment>
<sequence>MKICSCLRYFKTAKRSNIHPFGIRGLSYTHDTLILGIETSCDDTGVAIVNGAGNLLGESLYSQNIIHLRYGGVNPVIAHELHRENIDKAVQETLRNARINIENIDAVAVTTKPGLLISLQVGVKYARFIANRYHKPIIPIHHMEAHALVARMYSDIPFPFIVLLISGGHCLLSIVNDVDDFLLLGESLDNAPGQILDKAARRMKLRNIPEYSKMAGGRAIEAAAKYVKNPELFKFTSPLLKNRDCNFSFSGFKNSLEKKLFQKESEHNIMGDRVIPEVNDLCAGLQLAIAEHLAVRTERAVLFCEKKNLTSGAHKNIVVSGGVACNDFIFNSIKVIGDKMGYNVIRPPPKVCTDNGIMIAWNGIEKVRKKCELSSTIALSDVDPKAPMGKNIIADVIDANIPVKVTRLKKLYNIY</sequence>
<dbReference type="CDD" id="cd24134">
    <property type="entry name" value="ASKHA_NBD_OSGEPL1_QRI7_euk"/>
    <property type="match status" value="1"/>
</dbReference>
<evidence type="ECO:0000259" key="8">
    <source>
        <dbReference type="Pfam" id="PF00814"/>
    </source>
</evidence>
<dbReference type="FunFam" id="3.30.420.40:FF:000012">
    <property type="entry name" value="tRNA N6-adenosine threonylcarbamoyltransferase"/>
    <property type="match status" value="1"/>
</dbReference>
<dbReference type="Pfam" id="PF00814">
    <property type="entry name" value="TsaD"/>
    <property type="match status" value="1"/>
</dbReference>
<proteinExistence type="inferred from homology"/>
<organism evidence="9 10">
    <name type="scientific">Operophtera brumata</name>
    <name type="common">Winter moth</name>
    <name type="synonym">Phalaena brumata</name>
    <dbReference type="NCBI Taxonomy" id="104452"/>
    <lineage>
        <taxon>Eukaryota</taxon>
        <taxon>Metazoa</taxon>
        <taxon>Ecdysozoa</taxon>
        <taxon>Arthropoda</taxon>
        <taxon>Hexapoda</taxon>
        <taxon>Insecta</taxon>
        <taxon>Pterygota</taxon>
        <taxon>Neoptera</taxon>
        <taxon>Endopterygota</taxon>
        <taxon>Lepidoptera</taxon>
        <taxon>Glossata</taxon>
        <taxon>Ditrysia</taxon>
        <taxon>Geometroidea</taxon>
        <taxon>Geometridae</taxon>
        <taxon>Larentiinae</taxon>
        <taxon>Operophtera</taxon>
    </lineage>
</organism>
<comment type="subunit">
    <text evidence="7">Homodimer.</text>
</comment>
<evidence type="ECO:0000313" key="9">
    <source>
        <dbReference type="EMBL" id="KOB72227.1"/>
    </source>
</evidence>